<dbReference type="SMART" id="SM00860">
    <property type="entry name" value="SMI1_KNR4"/>
    <property type="match status" value="1"/>
</dbReference>
<evidence type="ECO:0000259" key="1">
    <source>
        <dbReference type="SMART" id="SM00860"/>
    </source>
</evidence>
<proteinExistence type="predicted"/>
<dbReference type="Pfam" id="PF09346">
    <property type="entry name" value="SMI1_KNR4"/>
    <property type="match status" value="1"/>
</dbReference>
<dbReference type="Proteomes" id="UP001447516">
    <property type="component" value="Unassembled WGS sequence"/>
</dbReference>
<gene>
    <name evidence="2" type="ORF">AAH991_22165</name>
</gene>
<evidence type="ECO:0000313" key="3">
    <source>
        <dbReference type="Proteomes" id="UP001447516"/>
    </source>
</evidence>
<dbReference type="EMBL" id="JBDJAW010000018">
    <property type="protein sequence ID" value="MEN3537835.1"/>
    <property type="molecule type" value="Genomic_DNA"/>
</dbReference>
<accession>A0ABV0ARF0</accession>
<protein>
    <submittedName>
        <fullName evidence="2">SMI1/KNR4 family protein</fullName>
    </submittedName>
</protein>
<dbReference type="RefSeq" id="WP_346227787.1">
    <property type="nucleotide sequence ID" value="NZ_JBDJAW010000018.1"/>
</dbReference>
<name>A0ABV0ARF0_9ACTN</name>
<dbReference type="SUPFAM" id="SSF160631">
    <property type="entry name" value="SMI1/KNR4-like"/>
    <property type="match status" value="1"/>
</dbReference>
<organism evidence="2 3">
    <name type="scientific">Microbispora maris</name>
    <dbReference type="NCBI Taxonomy" id="3144104"/>
    <lineage>
        <taxon>Bacteria</taxon>
        <taxon>Bacillati</taxon>
        <taxon>Actinomycetota</taxon>
        <taxon>Actinomycetes</taxon>
        <taxon>Streptosporangiales</taxon>
        <taxon>Streptosporangiaceae</taxon>
        <taxon>Microbispora</taxon>
    </lineage>
</organism>
<feature type="domain" description="Knr4/Smi1-like" evidence="1">
    <location>
        <begin position="25"/>
        <end position="154"/>
    </location>
</feature>
<keyword evidence="3" id="KW-1185">Reference proteome</keyword>
<dbReference type="InterPro" id="IPR037883">
    <property type="entry name" value="Knr4/Smi1-like_sf"/>
</dbReference>
<sequence>MADVDDLIRRVTVKALSAEGRLPPAVEAEKVVQAEKQLGFPLPPVLARLYREVANGGFGPEYQLFPLLGEGRTAVRAYLEERSMSQSCDAAFWPAGVLPILDWGCGMYAAVDCRSSEGAVLLFEPNPVHDDDWHLAWFVDSKSLVDWLETWLSGEGWYEEDADGDGDMQPWEMAGARLSEAG</sequence>
<dbReference type="InterPro" id="IPR018958">
    <property type="entry name" value="Knr4/Smi1-like_dom"/>
</dbReference>
<evidence type="ECO:0000313" key="2">
    <source>
        <dbReference type="EMBL" id="MEN3537835.1"/>
    </source>
</evidence>
<reference evidence="2 3" key="1">
    <citation type="submission" date="2024-05" db="EMBL/GenBank/DDBJ databases">
        <title>Microbispora sp.ZYX-F-249.</title>
        <authorList>
            <person name="Xie H."/>
        </authorList>
    </citation>
    <scope>NUCLEOTIDE SEQUENCE [LARGE SCALE GENOMIC DNA]</scope>
    <source>
        <strain evidence="2 3">ZYX-F-249</strain>
    </source>
</reference>
<dbReference type="Gene3D" id="3.40.1580.10">
    <property type="entry name" value="SMI1/KNR4-like"/>
    <property type="match status" value="1"/>
</dbReference>
<comment type="caution">
    <text evidence="2">The sequence shown here is derived from an EMBL/GenBank/DDBJ whole genome shotgun (WGS) entry which is preliminary data.</text>
</comment>